<organism evidence="1">
    <name type="scientific">marine sediment metagenome</name>
    <dbReference type="NCBI Taxonomy" id="412755"/>
    <lineage>
        <taxon>unclassified sequences</taxon>
        <taxon>metagenomes</taxon>
        <taxon>ecological metagenomes</taxon>
    </lineage>
</organism>
<dbReference type="InterPro" id="IPR029063">
    <property type="entry name" value="SAM-dependent_MTases_sf"/>
</dbReference>
<comment type="caution">
    <text evidence="1">The sequence shown here is derived from an EMBL/GenBank/DDBJ whole genome shotgun (WGS) entry which is preliminary data.</text>
</comment>
<dbReference type="AlphaFoldDB" id="A0A0F9S0M8"/>
<accession>A0A0F9S0M8</accession>
<dbReference type="GO" id="GO:0032259">
    <property type="term" value="P:methylation"/>
    <property type="evidence" value="ECO:0007669"/>
    <property type="project" value="InterPro"/>
</dbReference>
<dbReference type="EMBL" id="LAZR01000873">
    <property type="protein sequence ID" value="KKN55767.1"/>
    <property type="molecule type" value="Genomic_DNA"/>
</dbReference>
<protein>
    <recommendedName>
        <fullName evidence="2">DNA methylase N-4/N-6 domain-containing protein</fullName>
    </recommendedName>
</protein>
<gene>
    <name evidence="1" type="ORF">LCGC14_0579160</name>
</gene>
<reference evidence="1" key="1">
    <citation type="journal article" date="2015" name="Nature">
        <title>Complex archaea that bridge the gap between prokaryotes and eukaryotes.</title>
        <authorList>
            <person name="Spang A."/>
            <person name="Saw J.H."/>
            <person name="Jorgensen S.L."/>
            <person name="Zaremba-Niedzwiedzka K."/>
            <person name="Martijn J."/>
            <person name="Lind A.E."/>
            <person name="van Eijk R."/>
            <person name="Schleper C."/>
            <person name="Guy L."/>
            <person name="Ettema T.J."/>
        </authorList>
    </citation>
    <scope>NUCLEOTIDE SEQUENCE</scope>
</reference>
<dbReference type="Gene3D" id="3.40.50.150">
    <property type="entry name" value="Vaccinia Virus protein VP39"/>
    <property type="match status" value="1"/>
</dbReference>
<evidence type="ECO:0008006" key="2">
    <source>
        <dbReference type="Google" id="ProtNLM"/>
    </source>
</evidence>
<dbReference type="SUPFAM" id="SSF53335">
    <property type="entry name" value="S-adenosyl-L-methionine-dependent methyltransferases"/>
    <property type="match status" value="1"/>
</dbReference>
<evidence type="ECO:0000313" key="1">
    <source>
        <dbReference type="EMBL" id="KKN55767.1"/>
    </source>
</evidence>
<sequence>MKNKKPWESETQQKNLAWFLPRPKPPYYKGSMPLYCEEWLLGLARDLLGKDDIKILNLFCGTNKQGFRVDINSEVNPDCICDAHKLADSVHQQFEVILADPPYSSQEAKDLYDTPPLKYKIWTAECDKLLSENGLLIVYHKFVMPNPNPEKYFVEKRVFIGNRPYHLPRVAIYFRKKQNGS</sequence>
<dbReference type="GO" id="GO:0003676">
    <property type="term" value="F:nucleic acid binding"/>
    <property type="evidence" value="ECO:0007669"/>
    <property type="project" value="InterPro"/>
</dbReference>
<name>A0A0F9S0M8_9ZZZZ</name>
<proteinExistence type="predicted"/>
<dbReference type="GO" id="GO:0008168">
    <property type="term" value="F:methyltransferase activity"/>
    <property type="evidence" value="ECO:0007669"/>
    <property type="project" value="InterPro"/>
</dbReference>
<dbReference type="PROSITE" id="PS00092">
    <property type="entry name" value="N6_MTASE"/>
    <property type="match status" value="1"/>
</dbReference>
<dbReference type="InterPro" id="IPR002052">
    <property type="entry name" value="DNA_methylase_N6_adenine_CS"/>
</dbReference>